<name>A0AAD7FS64_MYCRO</name>
<dbReference type="AlphaFoldDB" id="A0AAD7FS64"/>
<sequence>MPYRPYSRLDCSFYLTLMPAAKRTKEAPPPPPLLDITSLVDIQHPLTVADGRKRKRASAFRVTVRSDAFDGGVEECFLKIVRAHSLLPRLP</sequence>
<reference evidence="1" key="1">
    <citation type="submission" date="2023-03" db="EMBL/GenBank/DDBJ databases">
        <title>Massive genome expansion in bonnet fungi (Mycena s.s.) driven by repeated elements and novel gene families across ecological guilds.</title>
        <authorList>
            <consortium name="Lawrence Berkeley National Laboratory"/>
            <person name="Harder C.B."/>
            <person name="Miyauchi S."/>
            <person name="Viragh M."/>
            <person name="Kuo A."/>
            <person name="Thoen E."/>
            <person name="Andreopoulos B."/>
            <person name="Lu D."/>
            <person name="Skrede I."/>
            <person name="Drula E."/>
            <person name="Henrissat B."/>
            <person name="Morin E."/>
            <person name="Kohler A."/>
            <person name="Barry K."/>
            <person name="LaButti K."/>
            <person name="Morin E."/>
            <person name="Salamov A."/>
            <person name="Lipzen A."/>
            <person name="Mereny Z."/>
            <person name="Hegedus B."/>
            <person name="Baldrian P."/>
            <person name="Stursova M."/>
            <person name="Weitz H."/>
            <person name="Taylor A."/>
            <person name="Grigoriev I.V."/>
            <person name="Nagy L.G."/>
            <person name="Martin F."/>
            <person name="Kauserud H."/>
        </authorList>
    </citation>
    <scope>NUCLEOTIDE SEQUENCE</scope>
    <source>
        <strain evidence="1">CBHHK067</strain>
    </source>
</reference>
<dbReference type="EMBL" id="JARKIE010000434">
    <property type="protein sequence ID" value="KAJ7640156.1"/>
    <property type="molecule type" value="Genomic_DNA"/>
</dbReference>
<protein>
    <submittedName>
        <fullName evidence="1">Uncharacterized protein</fullName>
    </submittedName>
</protein>
<evidence type="ECO:0000313" key="1">
    <source>
        <dbReference type="EMBL" id="KAJ7640156.1"/>
    </source>
</evidence>
<comment type="caution">
    <text evidence="1">The sequence shown here is derived from an EMBL/GenBank/DDBJ whole genome shotgun (WGS) entry which is preliminary data.</text>
</comment>
<organism evidence="1 2">
    <name type="scientific">Mycena rosella</name>
    <name type="common">Pink bonnet</name>
    <name type="synonym">Agaricus rosellus</name>
    <dbReference type="NCBI Taxonomy" id="1033263"/>
    <lineage>
        <taxon>Eukaryota</taxon>
        <taxon>Fungi</taxon>
        <taxon>Dikarya</taxon>
        <taxon>Basidiomycota</taxon>
        <taxon>Agaricomycotina</taxon>
        <taxon>Agaricomycetes</taxon>
        <taxon>Agaricomycetidae</taxon>
        <taxon>Agaricales</taxon>
        <taxon>Marasmiineae</taxon>
        <taxon>Mycenaceae</taxon>
        <taxon>Mycena</taxon>
    </lineage>
</organism>
<gene>
    <name evidence="1" type="ORF">B0H17DRAFT_1105897</name>
</gene>
<evidence type="ECO:0000313" key="2">
    <source>
        <dbReference type="Proteomes" id="UP001221757"/>
    </source>
</evidence>
<proteinExistence type="predicted"/>
<keyword evidence="2" id="KW-1185">Reference proteome</keyword>
<dbReference type="Proteomes" id="UP001221757">
    <property type="component" value="Unassembled WGS sequence"/>
</dbReference>
<accession>A0AAD7FS64</accession>